<protein>
    <submittedName>
        <fullName evidence="1">Uncharacterized protein</fullName>
    </submittedName>
</protein>
<organism evidence="1">
    <name type="scientific">marine metagenome</name>
    <dbReference type="NCBI Taxonomy" id="408172"/>
    <lineage>
        <taxon>unclassified sequences</taxon>
        <taxon>metagenomes</taxon>
        <taxon>ecological metagenomes</taxon>
    </lineage>
</organism>
<sequence length="74" mass="8430">MTITATRIMEEPIIHPGMDARIGTNINGPSVIRVPDWLAKPLGRYYLYFAHHKGTFIRLAYADNLKGPWQIHSP</sequence>
<gene>
    <name evidence="1" type="ORF">METZ01_LOCUS450807</name>
</gene>
<proteinExistence type="predicted"/>
<dbReference type="EMBL" id="UINC01185968">
    <property type="protein sequence ID" value="SVD97953.1"/>
    <property type="molecule type" value="Genomic_DNA"/>
</dbReference>
<dbReference type="AlphaFoldDB" id="A0A382ZR91"/>
<name>A0A382ZR91_9ZZZZ</name>
<feature type="non-terminal residue" evidence="1">
    <location>
        <position position="74"/>
    </location>
</feature>
<accession>A0A382ZR91</accession>
<dbReference type="InterPro" id="IPR023296">
    <property type="entry name" value="Glyco_hydro_beta-prop_sf"/>
</dbReference>
<dbReference type="Gene3D" id="2.115.10.20">
    <property type="entry name" value="Glycosyl hydrolase domain, family 43"/>
    <property type="match status" value="1"/>
</dbReference>
<evidence type="ECO:0000313" key="1">
    <source>
        <dbReference type="EMBL" id="SVD97953.1"/>
    </source>
</evidence>
<reference evidence="1" key="1">
    <citation type="submission" date="2018-05" db="EMBL/GenBank/DDBJ databases">
        <authorList>
            <person name="Lanie J.A."/>
            <person name="Ng W.-L."/>
            <person name="Kazmierczak K.M."/>
            <person name="Andrzejewski T.M."/>
            <person name="Davidsen T.M."/>
            <person name="Wayne K.J."/>
            <person name="Tettelin H."/>
            <person name="Glass J.I."/>
            <person name="Rusch D."/>
            <person name="Podicherti R."/>
            <person name="Tsui H.-C.T."/>
            <person name="Winkler M.E."/>
        </authorList>
    </citation>
    <scope>NUCLEOTIDE SEQUENCE</scope>
</reference>
<dbReference type="SUPFAM" id="SSF75005">
    <property type="entry name" value="Arabinanase/levansucrase/invertase"/>
    <property type="match status" value="1"/>
</dbReference>